<dbReference type="SUPFAM" id="SSF52047">
    <property type="entry name" value="RNI-like"/>
    <property type="match status" value="1"/>
</dbReference>
<feature type="region of interest" description="Disordered" evidence="4">
    <location>
        <begin position="1"/>
        <end position="33"/>
    </location>
</feature>
<keyword evidence="6" id="KW-1185">Reference proteome</keyword>
<evidence type="ECO:0000256" key="2">
    <source>
        <dbReference type="ARBA" id="ARBA00022614"/>
    </source>
</evidence>
<dbReference type="EMBL" id="SIDB01000014">
    <property type="protein sequence ID" value="KAI3423965.1"/>
    <property type="molecule type" value="Genomic_DNA"/>
</dbReference>
<comment type="subcellular location">
    <subcellularLocation>
        <location evidence="1">Cytoplasm</location>
        <location evidence="1">Cytoskeleton</location>
        <location evidence="1">Cilium axoneme</location>
    </subcellularLocation>
</comment>
<dbReference type="Proteomes" id="UP001055712">
    <property type="component" value="Unassembled WGS sequence"/>
</dbReference>
<dbReference type="SMART" id="SM00369">
    <property type="entry name" value="LRR_TYP"/>
    <property type="match status" value="3"/>
</dbReference>
<dbReference type="OrthoDB" id="1668230at2759"/>
<keyword evidence="3" id="KW-0677">Repeat</keyword>
<dbReference type="InterPro" id="IPR050216">
    <property type="entry name" value="LRR_domain-containing"/>
</dbReference>
<accession>A0A9D4YSG7</accession>
<reference evidence="5" key="2">
    <citation type="submission" date="2020-11" db="EMBL/GenBank/DDBJ databases">
        <authorList>
            <person name="Cecchin M."/>
            <person name="Marcolungo L."/>
            <person name="Rossato M."/>
            <person name="Girolomoni L."/>
            <person name="Cosentino E."/>
            <person name="Cuine S."/>
            <person name="Li-Beisson Y."/>
            <person name="Delledonne M."/>
            <person name="Ballottari M."/>
        </authorList>
    </citation>
    <scope>NUCLEOTIDE SEQUENCE</scope>
    <source>
        <strain evidence="5">211/11P</strain>
        <tissue evidence="5">Whole cell</tissue>
    </source>
</reference>
<evidence type="ECO:0000256" key="1">
    <source>
        <dbReference type="ARBA" id="ARBA00004430"/>
    </source>
</evidence>
<dbReference type="GO" id="GO:0005930">
    <property type="term" value="C:axoneme"/>
    <property type="evidence" value="ECO:0007669"/>
    <property type="project" value="UniProtKB-SubCell"/>
</dbReference>
<name>A0A9D4YSG7_CHLVU</name>
<dbReference type="InterPro" id="IPR032675">
    <property type="entry name" value="LRR_dom_sf"/>
</dbReference>
<dbReference type="Gene3D" id="3.80.10.10">
    <property type="entry name" value="Ribonuclease Inhibitor"/>
    <property type="match status" value="1"/>
</dbReference>
<protein>
    <submittedName>
        <fullName evidence="5">Uncharacterized protein</fullName>
    </submittedName>
</protein>
<comment type="caution">
    <text evidence="5">The sequence shown here is derived from an EMBL/GenBank/DDBJ whole genome shotgun (WGS) entry which is preliminary data.</text>
</comment>
<keyword evidence="2" id="KW-0433">Leucine-rich repeat</keyword>
<gene>
    <name evidence="5" type="ORF">D9Q98_009799</name>
</gene>
<evidence type="ECO:0000256" key="4">
    <source>
        <dbReference type="SAM" id="MobiDB-lite"/>
    </source>
</evidence>
<dbReference type="PANTHER" id="PTHR48051">
    <property type="match status" value="1"/>
</dbReference>
<dbReference type="AlphaFoldDB" id="A0A9D4YSG7"/>
<dbReference type="PANTHER" id="PTHR48051:SF1">
    <property type="entry name" value="RAS SUPPRESSOR PROTEIN 1"/>
    <property type="match status" value="1"/>
</dbReference>
<evidence type="ECO:0000313" key="6">
    <source>
        <dbReference type="Proteomes" id="UP001055712"/>
    </source>
</evidence>
<proteinExistence type="predicted"/>
<sequence>MQDLQADSAELRRQQQIQQAAREQTAVQEECNSPATSIEDLEQAPADTAADGARELVLAVLSTPGPPQLTILDHLEQNDKLNLGATCIRLRLASLTWFSELTVEANPDKPDVASLAAWLDRHQVQLSLRLDLSSYKAIFAPQLTTLNLSVDLSMLAGSALAPLATLQHIESLDLQACRLRAVPQQVSALTALTRLDLSANSWMAGGWQHLLPLTKLRNLSLSSCSLTAVPEQLAALTALTALDLEGNYLVKSWQNLPPLAQLRDLNLEDCSLKAVPQQLSALMALTRLNLSWNRRLKSGWEHLLPMSQLRILYLEGVPLTGARAPPELAGLPQLRVFGLAH</sequence>
<feature type="compositionally biased region" description="Low complexity" evidence="4">
    <location>
        <begin position="14"/>
        <end position="26"/>
    </location>
</feature>
<evidence type="ECO:0000313" key="5">
    <source>
        <dbReference type="EMBL" id="KAI3423965.1"/>
    </source>
</evidence>
<reference evidence="5" key="1">
    <citation type="journal article" date="2019" name="Plant J.">
        <title>Chlorella vulgaris genome assembly and annotation reveals the molecular basis for metabolic acclimation to high light conditions.</title>
        <authorList>
            <person name="Cecchin M."/>
            <person name="Marcolungo L."/>
            <person name="Rossato M."/>
            <person name="Girolomoni L."/>
            <person name="Cosentino E."/>
            <person name="Cuine S."/>
            <person name="Li-Beisson Y."/>
            <person name="Delledonne M."/>
            <person name="Ballottari M."/>
        </authorList>
    </citation>
    <scope>NUCLEOTIDE SEQUENCE</scope>
    <source>
        <strain evidence="5">211/11P</strain>
    </source>
</reference>
<evidence type="ECO:0000256" key="3">
    <source>
        <dbReference type="ARBA" id="ARBA00022737"/>
    </source>
</evidence>
<organism evidence="5 6">
    <name type="scientific">Chlorella vulgaris</name>
    <name type="common">Green alga</name>
    <dbReference type="NCBI Taxonomy" id="3077"/>
    <lineage>
        <taxon>Eukaryota</taxon>
        <taxon>Viridiplantae</taxon>
        <taxon>Chlorophyta</taxon>
        <taxon>core chlorophytes</taxon>
        <taxon>Trebouxiophyceae</taxon>
        <taxon>Chlorellales</taxon>
        <taxon>Chlorellaceae</taxon>
        <taxon>Chlorella clade</taxon>
        <taxon>Chlorella</taxon>
    </lineage>
</organism>
<dbReference type="InterPro" id="IPR003591">
    <property type="entry name" value="Leu-rich_rpt_typical-subtyp"/>
</dbReference>